<dbReference type="EMBL" id="BMKX01000007">
    <property type="protein sequence ID" value="GGJ66436.1"/>
    <property type="molecule type" value="Genomic_DNA"/>
</dbReference>
<dbReference type="SUPFAM" id="SSF88697">
    <property type="entry name" value="PUA domain-like"/>
    <property type="match status" value="1"/>
</dbReference>
<accession>A0ABQ2DPZ7</accession>
<dbReference type="PIRSF" id="PIRSF021320">
    <property type="entry name" value="DUF984"/>
    <property type="match status" value="1"/>
</dbReference>
<dbReference type="Pfam" id="PF04266">
    <property type="entry name" value="ASCH"/>
    <property type="match status" value="1"/>
</dbReference>
<dbReference type="PANTHER" id="PTHR39203">
    <property type="entry name" value="CYTOPLASMIC PROTEIN-RELATED"/>
    <property type="match status" value="1"/>
</dbReference>
<evidence type="ECO:0000313" key="3">
    <source>
        <dbReference type="Proteomes" id="UP000606115"/>
    </source>
</evidence>
<feature type="domain" description="ASCH" evidence="1">
    <location>
        <begin position="38"/>
        <end position="168"/>
    </location>
</feature>
<protein>
    <submittedName>
        <fullName evidence="2">RNA-binding protein</fullName>
    </submittedName>
</protein>
<reference evidence="3" key="1">
    <citation type="journal article" date="2019" name="Int. J. Syst. Evol. Microbiol.">
        <title>The Global Catalogue of Microorganisms (GCM) 10K type strain sequencing project: providing services to taxonomists for standard genome sequencing and annotation.</title>
        <authorList>
            <consortium name="The Broad Institute Genomics Platform"/>
            <consortium name="The Broad Institute Genome Sequencing Center for Infectious Disease"/>
            <person name="Wu L."/>
            <person name="Ma J."/>
        </authorList>
    </citation>
    <scope>NUCLEOTIDE SEQUENCE [LARGE SCALE GENOMIC DNA]</scope>
    <source>
        <strain evidence="3">CGMCC 1.3685</strain>
    </source>
</reference>
<organism evidence="2 3">
    <name type="scientific">Glutamicibacter ardleyensis</name>
    <dbReference type="NCBI Taxonomy" id="225894"/>
    <lineage>
        <taxon>Bacteria</taxon>
        <taxon>Bacillati</taxon>
        <taxon>Actinomycetota</taxon>
        <taxon>Actinomycetes</taxon>
        <taxon>Micrococcales</taxon>
        <taxon>Micrococcaceae</taxon>
        <taxon>Glutamicibacter</taxon>
    </lineage>
</organism>
<dbReference type="CDD" id="cd06553">
    <property type="entry name" value="ASCH_Ef3133_like"/>
    <property type="match status" value="1"/>
</dbReference>
<dbReference type="RefSeq" id="WP_096256252.1">
    <property type="nucleotide sequence ID" value="NZ_BMKX01000007.1"/>
</dbReference>
<keyword evidence="3" id="KW-1185">Reference proteome</keyword>
<dbReference type="GeneID" id="303305008"/>
<name>A0ABQ2DPZ7_9MICC</name>
<dbReference type="Proteomes" id="UP000606115">
    <property type="component" value="Unassembled WGS sequence"/>
</dbReference>
<dbReference type="InterPro" id="IPR009326">
    <property type="entry name" value="DUF984"/>
</dbReference>
<comment type="caution">
    <text evidence="2">The sequence shown here is derived from an EMBL/GenBank/DDBJ whole genome shotgun (WGS) entry which is preliminary data.</text>
</comment>
<dbReference type="Gene3D" id="3.10.400.10">
    <property type="entry name" value="Sulfate adenylyltransferase"/>
    <property type="match status" value="1"/>
</dbReference>
<dbReference type="SMART" id="SM01022">
    <property type="entry name" value="ASCH"/>
    <property type="match status" value="1"/>
</dbReference>
<evidence type="ECO:0000259" key="1">
    <source>
        <dbReference type="SMART" id="SM01022"/>
    </source>
</evidence>
<evidence type="ECO:0000313" key="2">
    <source>
        <dbReference type="EMBL" id="GGJ66436.1"/>
    </source>
</evidence>
<proteinExistence type="predicted"/>
<dbReference type="InterPro" id="IPR015947">
    <property type="entry name" value="PUA-like_sf"/>
</dbReference>
<dbReference type="InterPro" id="IPR007374">
    <property type="entry name" value="ASCH_domain"/>
</dbReference>
<dbReference type="PANTHER" id="PTHR39203:SF1">
    <property type="entry name" value="CYTOPLASMIC PROTEIN"/>
    <property type="match status" value="1"/>
</dbReference>
<gene>
    <name evidence="2" type="ORF">GCM10007173_26640</name>
</gene>
<sequence length="173" mass="19607">MSNEHAAEMPPLDLASAAQMWDDYRQSCASDPGDYVVEYFGDSPALADSLLREVTHGQKHATSSLENEYLAENEPLPQVGSHWIACDGTGTPQVILRTSEVTLRSFDQVDAEFAYAEGEDDRSLASWRREHEKFWKRTQQADFAKQWEPAITSIPGERIVCESFEVVWPRKQI</sequence>